<proteinExistence type="predicted"/>
<accession>A0A2M7JA91</accession>
<dbReference type="InterPro" id="IPR011050">
    <property type="entry name" value="Pectin_lyase_fold/virulence"/>
</dbReference>
<dbReference type="InterPro" id="IPR032812">
    <property type="entry name" value="SbsA_Ig"/>
</dbReference>
<dbReference type="CDD" id="cd00102">
    <property type="entry name" value="IPT"/>
    <property type="match status" value="1"/>
</dbReference>
<protein>
    <recommendedName>
        <fullName evidence="2">SbsA Ig-like domain-containing protein</fullName>
    </recommendedName>
</protein>
<dbReference type="PANTHER" id="PTHR46580:SF4">
    <property type="entry name" value="ATP_GTP-BINDING PROTEIN"/>
    <property type="match status" value="1"/>
</dbReference>
<dbReference type="SUPFAM" id="SSF51126">
    <property type="entry name" value="Pectin lyase-like"/>
    <property type="match status" value="1"/>
</dbReference>
<evidence type="ECO:0000256" key="1">
    <source>
        <dbReference type="ARBA" id="ARBA00022729"/>
    </source>
</evidence>
<gene>
    <name evidence="3" type="ORF">COZ71_08015</name>
</gene>
<dbReference type="InterPro" id="IPR013783">
    <property type="entry name" value="Ig-like_fold"/>
</dbReference>
<dbReference type="Gene3D" id="2.160.20.10">
    <property type="entry name" value="Single-stranded right-handed beta-helix, Pectin lyase-like"/>
    <property type="match status" value="1"/>
</dbReference>
<evidence type="ECO:0000313" key="4">
    <source>
        <dbReference type="Proteomes" id="UP000229297"/>
    </source>
</evidence>
<dbReference type="Gene3D" id="2.60.40.10">
    <property type="entry name" value="Immunoglobulins"/>
    <property type="match status" value="1"/>
</dbReference>
<evidence type="ECO:0000259" key="2">
    <source>
        <dbReference type="Pfam" id="PF13205"/>
    </source>
</evidence>
<dbReference type="SUPFAM" id="SSF69318">
    <property type="entry name" value="Integrin alpha N-terminal domain"/>
    <property type="match status" value="1"/>
</dbReference>
<dbReference type="Pfam" id="PF13517">
    <property type="entry name" value="FG-GAP_3"/>
    <property type="match status" value="2"/>
</dbReference>
<dbReference type="InterPro" id="IPR012334">
    <property type="entry name" value="Pectin_lyas_fold"/>
</dbReference>
<name>A0A2M7JA91_9BACT</name>
<dbReference type="Proteomes" id="UP000229297">
    <property type="component" value="Unassembled WGS sequence"/>
</dbReference>
<comment type="caution">
    <text evidence="3">The sequence shown here is derived from an EMBL/GenBank/DDBJ whole genome shotgun (WGS) entry which is preliminary data.</text>
</comment>
<dbReference type="Gene3D" id="2.60.40.1220">
    <property type="match status" value="1"/>
</dbReference>
<dbReference type="EMBL" id="PFIC01000222">
    <property type="protein sequence ID" value="PIX16306.1"/>
    <property type="molecule type" value="Genomic_DNA"/>
</dbReference>
<dbReference type="NCBIfam" id="NF041518">
    <property type="entry name" value="choice_anch_Q"/>
    <property type="match status" value="1"/>
</dbReference>
<dbReference type="InterPro" id="IPR013517">
    <property type="entry name" value="FG-GAP"/>
</dbReference>
<dbReference type="PANTHER" id="PTHR46580">
    <property type="entry name" value="SENSOR KINASE-RELATED"/>
    <property type="match status" value="1"/>
</dbReference>
<dbReference type="InterPro" id="IPR059226">
    <property type="entry name" value="Choice_anch_Q_dom"/>
</dbReference>
<evidence type="ECO:0000313" key="3">
    <source>
        <dbReference type="EMBL" id="PIX16306.1"/>
    </source>
</evidence>
<keyword evidence="1" id="KW-0732">Signal</keyword>
<reference evidence="4" key="1">
    <citation type="submission" date="2017-09" db="EMBL/GenBank/DDBJ databases">
        <title>Depth-based differentiation of microbial function through sediment-hosted aquifers and enrichment of novel symbionts in the deep terrestrial subsurface.</title>
        <authorList>
            <person name="Probst A.J."/>
            <person name="Ladd B."/>
            <person name="Jarett J.K."/>
            <person name="Geller-Mcgrath D.E."/>
            <person name="Sieber C.M.K."/>
            <person name="Emerson J.B."/>
            <person name="Anantharaman K."/>
            <person name="Thomas B.C."/>
            <person name="Malmstrom R."/>
            <person name="Stieglmeier M."/>
            <person name="Klingl A."/>
            <person name="Woyke T."/>
            <person name="Ryan C.M."/>
            <person name="Banfield J.F."/>
        </authorList>
    </citation>
    <scope>NUCLEOTIDE SEQUENCE [LARGE SCALE GENOMIC DNA]</scope>
</reference>
<organism evidence="3 4">
    <name type="scientific">Candidatus Desantisbacteria bacterium CG_4_8_14_3_um_filter_40_12</name>
    <dbReference type="NCBI Taxonomy" id="1974545"/>
    <lineage>
        <taxon>Bacteria</taxon>
        <taxon>Candidatus Desantisiibacteriota</taxon>
    </lineage>
</organism>
<feature type="domain" description="SbsA Ig-like" evidence="2">
    <location>
        <begin position="370"/>
        <end position="475"/>
    </location>
</feature>
<dbReference type="InterPro" id="IPR028994">
    <property type="entry name" value="Integrin_alpha_N"/>
</dbReference>
<sequence>MFKRISLVGLIGWLLVVGNSGYAKEVKPNCEIGDAIFRPLNMFLGIGNGFGHVGIYCCSQSDRKGVTIDTAYPYHIKITNSDFKHSMIQANGYKKDNPEWPSETKEVDFDTLDFALAGLKSWGAYNSGNLTAEKRRWIVATAYKYAVEKESRYNHNQSDKIKNPTGTPFPTFRCDGLVEYCYEVIGVNSGSGFFTDEEEKHCWSEWLDKKYTSGVWPTFYPKALMERMKKAGGKQVSKPPQILSFKLYKGAKEIKEGGLLKKNDVVTIKPYVTDTDEGSGIDRVALYYQEVYGQLLDKGTPTLITTLDDDEDIGKEYSYDWTVPETLITFTDCELSVVAYDRAGNTIGTVSKFWTGSPGHVKEPFRITIDNIHPQVSSITPANNATKVNLSKKIRITFSEEMGAETINSNTILVNNGSVVGSITYNEDLRTAFFVPEEPLGINTNYTVLVKGGSNGVTDKAGNSISSDYTFSFTTTNGLIQGKVIEIPVTYTDEYGKEHPVPAGTQIMSSYWLKSSGVETYIVYPGTPQWVEEDGKVRFNQPGGNVSEQKFRVFFESKGYSLIKNTPSFWVFMDKTTTLTTHSFASQLFDIHKLEGSDVYVPVEGTITIHCGSSTSIPHWGKLYPNRTGALHTLGAFNQGFDYIVTHDQGINPVDYASWMETLDFTPEEITCYGTNTADKWRILVNGIEKDEWSEDRLLASAGNLLMKRFGENYDDYKLILRPEFNRRTDVFQAWLNGFSHYYSCISRGTATIEVRDVDTQITNTYNLESLGSQTRGLDNEAAVAAALWKMKDPYHVWKAIRKYDNIITPTHKGFNVQDFWRELGTQSYISMPEQIWLSSGLMPKLKYATSTNTPNPQLFWDRNGILDDSIALTYTLEIATDSTFANLVFVKTQINDENYHLTDINLDNGIYYWRIRVGDEYLTGNLQNALPNLYSPIGSFEIRLPKKAGITVISDPNTQGIPSDVIVAIYDEEGSIYTGAYWAEYDQANRTKILDLRYTPITVHFDAQGGSATVPQDYIFEEGSCVHTFENGIIFNEPGTYAVNISMSGKGINIPSISHSGMQVAPKGIVPHHFHVVDILDPIDKGEASNVSLVVHDVHENLVIGYAGSVYFTATDLLAILPQTYTLTASNYGVKTFVDGVVLNTPGTQTVFAIDANNPQIMGSQTVYVKGTETQTRIIVKPTFGAIGTIVTVMGEGFGASELVRVEFGTTRTIVTVPTSATGKFEAVLTVNSQPIGTTTVAAYGMITNTYAMEHFVILSSTLCVPGSYTTIQLAIDTASNGDTVLVDNGTYTENINFLGKAITVQSVYGTTSTIIDGNARGSVVTFGSGEGTSSVLSGFTIRNGSASYGGGIYCGSSSPTITNCTISGNSASNGGGGIYCDFSSPVITNCTISRNSAFEDGGGIYCFNSSPTIANNILWENSPQEIYLDSSSINITYSNIKGGWAGEGNINTDPLFVDTSTTNYRLQATSPCIDRGTNTAPNIPSTDKDGNPRIANGTVDMGAYEFQGIPATNTTHTWIDATTGTPIDFPALDDGTKLNIPLGFDFQFYGQRFNTINVCTNGFMGFITTGLDYRCTEQFPRGTYSDYNGAPMVDMIAPLWTDWSLAPDSHGHQGTGTVYYLQGGISPNRYLVVEFHNILHFDGDISKDSLSTFEAVLHESGKIQFNYKQVGYIGESIVGLNYGDGILGTTTLWRVSPGSNTSIEYSYLTSRAEPISPYINASVPIGVPFQAYGDELASIGLYYKHSIDNITWGTWTSSETKIITGTSAAGTFSFNCPEGQGYYQFYTLDSENNTLEYAPQLADTACCLQNAAILIISGTSTAPSVIQRGVNNVPIETIILSTGVGTITIDSIKIQRSGSCTDADISLVSLYKNDIRIGTRSFINGYAVFTGLNMELAPNTSNNVSVKYNIYASATLGNTIGMTLSEPASIGISGQGTVSSINLPITSKLSMVSCFNLAQELTGVSISSAIWGDYDADGDMDILISGLSLSGNICKVFRNDQGTFSLAANLPGISHAESANASSWGDYDNDGDIDIAITGLGSSVIYRNTAGNFESINANLPGLHSSSIVWGDYDNDGDIDLALAGNSYSLGRIARIYQNNNGVFTDINANLTGISQGALSWVDYNNDGRLDLSINGEDSNESHITKVYNNKDNNIFEDSGIILPGIYVGCLAWADYDNDGDMDVALTGGGDDGRISRIYRNDNGTFTDINAGLQGVWISFASWGDYNNDGFLDLALIGKPSGMGDICNIYRNKGNGSFTLDTAINLPGIVNGAINWGDYDHDGDTDILIVGASSEGGIARIYRNDTADYNPNNPPAPPDNGFGAIPDSGIVTLNWGNGSDIETVVSGLYYNLRVGTSSGKGNIISPLYGSPLLGRYYGLKGKTMKLKAAPDTTYYWAVQSIDAGLLAGTWSTEQVVYVPEGTHVVITITTQTTLGTISSPPVPGAEITYIITYENIGGQNIQNLSIMNKPELTHAEYITGSLRIGTVGSTYETADIKSDAQDGDGAAWDGGIVIFDVGNVPAEKSGRVYFRVRIK</sequence>
<dbReference type="InterPro" id="IPR014755">
    <property type="entry name" value="Cu-Rt/internalin_Ig-like"/>
</dbReference>
<dbReference type="Pfam" id="PF13205">
    <property type="entry name" value="Big_5"/>
    <property type="match status" value="1"/>
</dbReference>